<feature type="region of interest" description="Disordered" evidence="1">
    <location>
        <begin position="1"/>
        <end position="36"/>
    </location>
</feature>
<sequence>MASHGALPPSLARLEPRSEKSRSGSPEPLSSERDDTFIQLNQHIDVEKEITQFVEELDEYEGREELVFTSKTRKSPCAENVNNWGGDVIAPGSTDRDNNASSLF</sequence>
<keyword evidence="4" id="KW-1185">Reference proteome</keyword>
<feature type="region of interest" description="Disordered" evidence="1">
    <location>
        <begin position="81"/>
        <end position="104"/>
    </location>
</feature>
<evidence type="ECO:0000256" key="1">
    <source>
        <dbReference type="SAM" id="MobiDB-lite"/>
    </source>
</evidence>
<name>A0A2K1LAC5_PHYPA</name>
<dbReference type="InParanoid" id="A0A2K1LAC5"/>
<proteinExistence type="predicted"/>
<dbReference type="EnsemblPlants" id="Pp3c1_30780V3.1">
    <property type="protein sequence ID" value="PAC:32967242.CDS.1"/>
    <property type="gene ID" value="Pp3c1_30780"/>
</dbReference>
<evidence type="ECO:0000313" key="2">
    <source>
        <dbReference type="EMBL" id="PNR62982.1"/>
    </source>
</evidence>
<reference evidence="2 4" key="2">
    <citation type="journal article" date="2018" name="Plant J.">
        <title>The Physcomitrella patens chromosome-scale assembly reveals moss genome structure and evolution.</title>
        <authorList>
            <person name="Lang D."/>
            <person name="Ullrich K.K."/>
            <person name="Murat F."/>
            <person name="Fuchs J."/>
            <person name="Jenkins J."/>
            <person name="Haas F.B."/>
            <person name="Piednoel M."/>
            <person name="Gundlach H."/>
            <person name="Van Bel M."/>
            <person name="Meyberg R."/>
            <person name="Vives C."/>
            <person name="Morata J."/>
            <person name="Symeonidi A."/>
            <person name="Hiss M."/>
            <person name="Muchero W."/>
            <person name="Kamisugi Y."/>
            <person name="Saleh O."/>
            <person name="Blanc G."/>
            <person name="Decker E.L."/>
            <person name="van Gessel N."/>
            <person name="Grimwood J."/>
            <person name="Hayes R.D."/>
            <person name="Graham S.W."/>
            <person name="Gunter L.E."/>
            <person name="McDaniel S.F."/>
            <person name="Hoernstein S.N.W."/>
            <person name="Larsson A."/>
            <person name="Li F.W."/>
            <person name="Perroud P.F."/>
            <person name="Phillips J."/>
            <person name="Ranjan P."/>
            <person name="Rokshar D.S."/>
            <person name="Rothfels C.J."/>
            <person name="Schneider L."/>
            <person name="Shu S."/>
            <person name="Stevenson D.W."/>
            <person name="Thummler F."/>
            <person name="Tillich M."/>
            <person name="Villarreal Aguilar J.C."/>
            <person name="Widiez T."/>
            <person name="Wong G.K."/>
            <person name="Wymore A."/>
            <person name="Zhang Y."/>
            <person name="Zimmer A.D."/>
            <person name="Quatrano R.S."/>
            <person name="Mayer K.F.X."/>
            <person name="Goodstein D."/>
            <person name="Casacuberta J.M."/>
            <person name="Vandepoele K."/>
            <person name="Reski R."/>
            <person name="Cuming A.C."/>
            <person name="Tuskan G.A."/>
            <person name="Maumus F."/>
            <person name="Salse J."/>
            <person name="Schmutz J."/>
            <person name="Rensing S.A."/>
        </authorList>
    </citation>
    <scope>NUCLEOTIDE SEQUENCE [LARGE SCALE GENOMIC DNA]</scope>
    <source>
        <strain evidence="3 4">cv. Gransden 2004</strain>
    </source>
</reference>
<dbReference type="AlphaFoldDB" id="A0A2K1LAC5"/>
<evidence type="ECO:0000313" key="3">
    <source>
        <dbReference type="EnsemblPlants" id="PAC:32967242.CDS.1"/>
    </source>
</evidence>
<evidence type="ECO:0000313" key="4">
    <source>
        <dbReference type="Proteomes" id="UP000006727"/>
    </source>
</evidence>
<accession>A0A2K1LAC5</accession>
<organism evidence="2">
    <name type="scientific">Physcomitrium patens</name>
    <name type="common">Spreading-leaved earth moss</name>
    <name type="synonym">Physcomitrella patens</name>
    <dbReference type="NCBI Taxonomy" id="3218"/>
    <lineage>
        <taxon>Eukaryota</taxon>
        <taxon>Viridiplantae</taxon>
        <taxon>Streptophyta</taxon>
        <taxon>Embryophyta</taxon>
        <taxon>Bryophyta</taxon>
        <taxon>Bryophytina</taxon>
        <taxon>Bryopsida</taxon>
        <taxon>Funariidae</taxon>
        <taxon>Funariales</taxon>
        <taxon>Funariaceae</taxon>
        <taxon>Physcomitrium</taxon>
    </lineage>
</organism>
<reference evidence="2 4" key="1">
    <citation type="journal article" date="2008" name="Science">
        <title>The Physcomitrella genome reveals evolutionary insights into the conquest of land by plants.</title>
        <authorList>
            <person name="Rensing S."/>
            <person name="Lang D."/>
            <person name="Zimmer A."/>
            <person name="Terry A."/>
            <person name="Salamov A."/>
            <person name="Shapiro H."/>
            <person name="Nishiyama T."/>
            <person name="Perroud P.-F."/>
            <person name="Lindquist E."/>
            <person name="Kamisugi Y."/>
            <person name="Tanahashi T."/>
            <person name="Sakakibara K."/>
            <person name="Fujita T."/>
            <person name="Oishi K."/>
            <person name="Shin-I T."/>
            <person name="Kuroki Y."/>
            <person name="Toyoda A."/>
            <person name="Suzuki Y."/>
            <person name="Hashimoto A."/>
            <person name="Yamaguchi K."/>
            <person name="Sugano A."/>
            <person name="Kohara Y."/>
            <person name="Fujiyama A."/>
            <person name="Anterola A."/>
            <person name="Aoki S."/>
            <person name="Ashton N."/>
            <person name="Barbazuk W.B."/>
            <person name="Barker E."/>
            <person name="Bennetzen J."/>
            <person name="Bezanilla M."/>
            <person name="Blankenship R."/>
            <person name="Cho S.H."/>
            <person name="Dutcher S."/>
            <person name="Estelle M."/>
            <person name="Fawcett J.A."/>
            <person name="Gundlach H."/>
            <person name="Hanada K."/>
            <person name="Heyl A."/>
            <person name="Hicks K.A."/>
            <person name="Hugh J."/>
            <person name="Lohr M."/>
            <person name="Mayer K."/>
            <person name="Melkozernov A."/>
            <person name="Murata T."/>
            <person name="Nelson D."/>
            <person name="Pils B."/>
            <person name="Prigge M."/>
            <person name="Reiss B."/>
            <person name="Renner T."/>
            <person name="Rombauts S."/>
            <person name="Rushton P."/>
            <person name="Sanderfoot A."/>
            <person name="Schween G."/>
            <person name="Shiu S.-H."/>
            <person name="Stueber K."/>
            <person name="Theodoulou F.L."/>
            <person name="Tu H."/>
            <person name="Van de Peer Y."/>
            <person name="Verrier P.J."/>
            <person name="Waters E."/>
            <person name="Wood A."/>
            <person name="Yang L."/>
            <person name="Cove D."/>
            <person name="Cuming A."/>
            <person name="Hasebe M."/>
            <person name="Lucas S."/>
            <person name="Mishler D.B."/>
            <person name="Reski R."/>
            <person name="Grigoriev I."/>
            <person name="Quatrano R.S."/>
            <person name="Boore J.L."/>
        </authorList>
    </citation>
    <scope>NUCLEOTIDE SEQUENCE [LARGE SCALE GENOMIC DNA]</scope>
    <source>
        <strain evidence="3 4">cv. Gransden 2004</strain>
    </source>
</reference>
<protein>
    <submittedName>
        <fullName evidence="2 3">Uncharacterized protein</fullName>
    </submittedName>
</protein>
<dbReference type="Proteomes" id="UP000006727">
    <property type="component" value="Chromosome 1"/>
</dbReference>
<dbReference type="EMBL" id="ABEU02000001">
    <property type="protein sequence ID" value="PNR62982.1"/>
    <property type="molecule type" value="Genomic_DNA"/>
</dbReference>
<dbReference type="Gramene" id="Pp3c1_30780V3.1">
    <property type="protein sequence ID" value="PAC:32967242.CDS.1"/>
    <property type="gene ID" value="Pp3c1_30780"/>
</dbReference>
<reference evidence="3" key="3">
    <citation type="submission" date="2020-12" db="UniProtKB">
        <authorList>
            <consortium name="EnsemblPlants"/>
        </authorList>
    </citation>
    <scope>IDENTIFICATION</scope>
</reference>
<gene>
    <name evidence="2" type="ORF">PHYPA_001407</name>
</gene>